<proteinExistence type="predicted"/>
<evidence type="ECO:0000313" key="3">
    <source>
        <dbReference type="Proteomes" id="UP000238348"/>
    </source>
</evidence>
<evidence type="ECO:0008006" key="4">
    <source>
        <dbReference type="Google" id="ProtNLM"/>
    </source>
</evidence>
<feature type="chain" id="PRO_5014882100" description="Secreted protein" evidence="1">
    <location>
        <begin position="28"/>
        <end position="120"/>
    </location>
</feature>
<gene>
    <name evidence="2" type="ORF">SOCE26_040830</name>
</gene>
<evidence type="ECO:0000256" key="1">
    <source>
        <dbReference type="SAM" id="SignalP"/>
    </source>
</evidence>
<organism evidence="2 3">
    <name type="scientific">Sorangium cellulosum</name>
    <name type="common">Polyangium cellulosum</name>
    <dbReference type="NCBI Taxonomy" id="56"/>
    <lineage>
        <taxon>Bacteria</taxon>
        <taxon>Pseudomonadati</taxon>
        <taxon>Myxococcota</taxon>
        <taxon>Polyangia</taxon>
        <taxon>Polyangiales</taxon>
        <taxon>Polyangiaceae</taxon>
        <taxon>Sorangium</taxon>
    </lineage>
</organism>
<sequence length="120" mass="12727">MTTRKRSARIALSTAQLFLLVAGLVWHAGTDHGATDQRLRDGCVPSCEPSARDEYGGSVLENRLALGAPIAGGATVITGTALLFMNRPQLHRTEDRGGMKLELRPAASLDAAALSARLVF</sequence>
<dbReference type="AlphaFoldDB" id="A0A2L0ETN6"/>
<accession>A0A2L0ETN6</accession>
<evidence type="ECO:0000313" key="2">
    <source>
        <dbReference type="EMBL" id="AUX42650.1"/>
    </source>
</evidence>
<feature type="signal peptide" evidence="1">
    <location>
        <begin position="1"/>
        <end position="27"/>
    </location>
</feature>
<reference evidence="2 3" key="1">
    <citation type="submission" date="2015-09" db="EMBL/GenBank/DDBJ databases">
        <title>Sorangium comparison.</title>
        <authorList>
            <person name="Zaburannyi N."/>
            <person name="Bunk B."/>
            <person name="Overmann J."/>
            <person name="Mueller R."/>
        </authorList>
    </citation>
    <scope>NUCLEOTIDE SEQUENCE [LARGE SCALE GENOMIC DNA]</scope>
    <source>
        <strain evidence="2 3">So ce26</strain>
    </source>
</reference>
<dbReference type="Proteomes" id="UP000238348">
    <property type="component" value="Chromosome"/>
</dbReference>
<keyword evidence="1" id="KW-0732">Signal</keyword>
<dbReference type="RefSeq" id="WP_199789709.1">
    <property type="nucleotide sequence ID" value="NZ_CP012673.1"/>
</dbReference>
<name>A0A2L0ETN6_SORCE</name>
<protein>
    <recommendedName>
        <fullName evidence="4">Secreted protein</fullName>
    </recommendedName>
</protein>
<dbReference type="EMBL" id="CP012673">
    <property type="protein sequence ID" value="AUX42650.1"/>
    <property type="molecule type" value="Genomic_DNA"/>
</dbReference>